<dbReference type="Gene3D" id="1.10.10.2840">
    <property type="entry name" value="PucR C-terminal helix-turn-helix domain"/>
    <property type="match status" value="1"/>
</dbReference>
<feature type="domain" description="Putative sugar diacid recognition" evidence="2">
    <location>
        <begin position="5"/>
        <end position="133"/>
    </location>
</feature>
<comment type="caution">
    <text evidence="5">The sequence shown here is derived from an EMBL/GenBank/DDBJ whole genome shotgun (WGS) entry which is preliminary data.</text>
</comment>
<dbReference type="AlphaFoldDB" id="A0A414J5G7"/>
<feature type="domain" description="CdaR GGDEF-like" evidence="4">
    <location>
        <begin position="146"/>
        <end position="257"/>
    </location>
</feature>
<dbReference type="InterPro" id="IPR042070">
    <property type="entry name" value="PucR_C-HTH_sf"/>
</dbReference>
<gene>
    <name evidence="5" type="ORF">DW740_10525</name>
</gene>
<dbReference type="InterPro" id="IPR008599">
    <property type="entry name" value="Diacid_rec"/>
</dbReference>
<evidence type="ECO:0000313" key="5">
    <source>
        <dbReference type="EMBL" id="RHE39656.1"/>
    </source>
</evidence>
<dbReference type="PANTHER" id="PTHR33744">
    <property type="entry name" value="CARBOHYDRATE DIACID REGULATOR"/>
    <property type="match status" value="1"/>
</dbReference>
<evidence type="ECO:0000259" key="3">
    <source>
        <dbReference type="Pfam" id="PF13556"/>
    </source>
</evidence>
<dbReference type="EMBL" id="QSKF01000007">
    <property type="protein sequence ID" value="RHE39656.1"/>
    <property type="molecule type" value="Genomic_DNA"/>
</dbReference>
<dbReference type="Pfam" id="PF17853">
    <property type="entry name" value="GGDEF_2"/>
    <property type="match status" value="1"/>
</dbReference>
<dbReference type="InterPro" id="IPR051448">
    <property type="entry name" value="CdaR-like_regulators"/>
</dbReference>
<dbReference type="Pfam" id="PF05651">
    <property type="entry name" value="Diacid_rec"/>
    <property type="match status" value="1"/>
</dbReference>
<evidence type="ECO:0000259" key="2">
    <source>
        <dbReference type="Pfam" id="PF05651"/>
    </source>
</evidence>
<name>A0A414J5G7_9FIRM</name>
<organism evidence="5 6">
    <name type="scientific">Blautia obeum</name>
    <dbReference type="NCBI Taxonomy" id="40520"/>
    <lineage>
        <taxon>Bacteria</taxon>
        <taxon>Bacillati</taxon>
        <taxon>Bacillota</taxon>
        <taxon>Clostridia</taxon>
        <taxon>Lachnospirales</taxon>
        <taxon>Lachnospiraceae</taxon>
        <taxon>Blautia</taxon>
    </lineage>
</organism>
<dbReference type="Proteomes" id="UP000283745">
    <property type="component" value="Unassembled WGS sequence"/>
</dbReference>
<dbReference type="Pfam" id="PF13556">
    <property type="entry name" value="HTH_30"/>
    <property type="match status" value="1"/>
</dbReference>
<comment type="similarity">
    <text evidence="1">Belongs to the CdaR family.</text>
</comment>
<reference evidence="5 6" key="1">
    <citation type="submission" date="2018-08" db="EMBL/GenBank/DDBJ databases">
        <title>A genome reference for cultivated species of the human gut microbiota.</title>
        <authorList>
            <person name="Zou Y."/>
            <person name="Xue W."/>
            <person name="Luo G."/>
        </authorList>
    </citation>
    <scope>NUCLEOTIDE SEQUENCE [LARGE SCALE GENOMIC DNA]</scope>
    <source>
        <strain evidence="5 6">AM28-23</strain>
    </source>
</reference>
<sequence length="362" mass="41472">MITKIDRELAEQIVNTIKDVCDHDINFIAPSGIILASTDSSRVGTFHEIGQQAADSGSVLEVTEDNNFSGTKQGINLPLYHNEYLLAVIGITGAPDKVRSYAYLAERITNLLIREQELNQYSRRQADKKHFVIQSLVRNETDNQEYLTSCLHEFKIDLNTKKRIVFIRINKQNTITNRSILEQKIQQMFAQAHVCLHTFNYPGDFIALIEENEFEKQNYIFKLFAKEHFDILNIAVGKPTSLFQLHISYQSAETALHSLTISSEHYVVFDDLTLELILSTITPENQKEYLAKTIAPLNEQELHLLEVYFSEEMSLAATSERLFLHKNTLQYKLNAIQKKCSLNPRKFQNAVLLYLAGKIQGD</sequence>
<protein>
    <submittedName>
        <fullName evidence="5">Sugar diacid utilization regulator SdaR</fullName>
    </submittedName>
</protein>
<dbReference type="RefSeq" id="WP_015541682.1">
    <property type="nucleotide sequence ID" value="NZ_CABJFK010000007.1"/>
</dbReference>
<dbReference type="PANTHER" id="PTHR33744:SF16">
    <property type="entry name" value="CARBOHYDRATE DIACID REGULATOR"/>
    <property type="match status" value="1"/>
</dbReference>
<proteinExistence type="inferred from homology"/>
<dbReference type="InterPro" id="IPR041522">
    <property type="entry name" value="CdaR_GGDEF"/>
</dbReference>
<dbReference type="InterPro" id="IPR025736">
    <property type="entry name" value="PucR_C-HTH_dom"/>
</dbReference>
<accession>A0A414J5G7</accession>
<evidence type="ECO:0000256" key="1">
    <source>
        <dbReference type="ARBA" id="ARBA00006754"/>
    </source>
</evidence>
<evidence type="ECO:0000259" key="4">
    <source>
        <dbReference type="Pfam" id="PF17853"/>
    </source>
</evidence>
<feature type="domain" description="PucR C-terminal helix-turn-helix" evidence="3">
    <location>
        <begin position="302"/>
        <end position="358"/>
    </location>
</feature>
<evidence type="ECO:0000313" key="6">
    <source>
        <dbReference type="Proteomes" id="UP000283745"/>
    </source>
</evidence>